<keyword evidence="2" id="KW-1185">Reference proteome</keyword>
<accession>A0A7J9N1E9</accession>
<dbReference type="EMBL" id="JABFAF010267280">
    <property type="protein sequence ID" value="MBA0877122.1"/>
    <property type="molecule type" value="Genomic_DNA"/>
</dbReference>
<comment type="caution">
    <text evidence="1">The sequence shown here is derived from an EMBL/GenBank/DDBJ whole genome shotgun (WGS) entry which is preliminary data.</text>
</comment>
<sequence length="133" mass="15187">MKVSKVNHPVVIISRLKNSDDGVLIAPKITIQKPVTFFYNDSKKIPWNYEYNVAIPRRETLAGASKEDQGIVFHIYSGKHYDVISPKIEPIKGQAITEQKKGETVDPVNESVREEEAKEFLKFLKHSEYSVVE</sequence>
<evidence type="ECO:0000313" key="1">
    <source>
        <dbReference type="EMBL" id="MBA0877122.1"/>
    </source>
</evidence>
<gene>
    <name evidence="1" type="ORF">Goshw_016563</name>
</gene>
<name>A0A7J9N1E9_GOSSC</name>
<dbReference type="PANTHER" id="PTHR32108:SF5">
    <property type="entry name" value="DYNACTIN SUBUNIT 1-LIKE"/>
    <property type="match status" value="1"/>
</dbReference>
<dbReference type="OrthoDB" id="5973359at2759"/>
<organism evidence="1 2">
    <name type="scientific">Gossypium schwendimanii</name>
    <name type="common">Cotton</name>
    <dbReference type="NCBI Taxonomy" id="34291"/>
    <lineage>
        <taxon>Eukaryota</taxon>
        <taxon>Viridiplantae</taxon>
        <taxon>Streptophyta</taxon>
        <taxon>Embryophyta</taxon>
        <taxon>Tracheophyta</taxon>
        <taxon>Spermatophyta</taxon>
        <taxon>Magnoliopsida</taxon>
        <taxon>eudicotyledons</taxon>
        <taxon>Gunneridae</taxon>
        <taxon>Pentapetalae</taxon>
        <taxon>rosids</taxon>
        <taxon>malvids</taxon>
        <taxon>Malvales</taxon>
        <taxon>Malvaceae</taxon>
        <taxon>Malvoideae</taxon>
        <taxon>Gossypium</taxon>
    </lineage>
</organism>
<dbReference type="AlphaFoldDB" id="A0A7J9N1E9"/>
<protein>
    <submittedName>
        <fullName evidence="1">Uncharacterized protein</fullName>
    </submittedName>
</protein>
<evidence type="ECO:0000313" key="2">
    <source>
        <dbReference type="Proteomes" id="UP000593576"/>
    </source>
</evidence>
<dbReference type="Proteomes" id="UP000593576">
    <property type="component" value="Unassembled WGS sequence"/>
</dbReference>
<proteinExistence type="predicted"/>
<dbReference type="PANTHER" id="PTHR32108">
    <property type="entry name" value="DNA-DIRECTED RNA POLYMERASE SUBUNIT ALPHA"/>
    <property type="match status" value="1"/>
</dbReference>
<reference evidence="1 2" key="1">
    <citation type="journal article" date="2019" name="Genome Biol. Evol.">
        <title>Insights into the evolution of the New World diploid cottons (Gossypium, subgenus Houzingenia) based on genome sequencing.</title>
        <authorList>
            <person name="Grover C.E."/>
            <person name="Arick M.A. 2nd"/>
            <person name="Thrash A."/>
            <person name="Conover J.L."/>
            <person name="Sanders W.S."/>
            <person name="Peterson D.G."/>
            <person name="Frelichowski J.E."/>
            <person name="Scheffler J.A."/>
            <person name="Scheffler B.E."/>
            <person name="Wendel J.F."/>
        </authorList>
    </citation>
    <scope>NUCLEOTIDE SEQUENCE [LARGE SCALE GENOMIC DNA]</scope>
    <source>
        <strain evidence="1">1</strain>
        <tissue evidence="1">Leaf</tissue>
    </source>
</reference>